<organism evidence="1 2">
    <name type="scientific">Marine Group I thaumarchaeote SCGC AAA799-E16</name>
    <dbReference type="NCBI Taxonomy" id="1502292"/>
    <lineage>
        <taxon>Archaea</taxon>
        <taxon>Nitrososphaerota</taxon>
        <taxon>Marine Group I</taxon>
    </lineage>
</organism>
<accession>A0A081S2Y6</accession>
<comment type="caution">
    <text evidence="1">The sequence shown here is derived from an EMBL/GenBank/DDBJ whole genome shotgun (WGS) entry which is preliminary data.</text>
</comment>
<keyword evidence="2" id="KW-1185">Reference proteome</keyword>
<feature type="non-terminal residue" evidence="1">
    <location>
        <position position="1"/>
    </location>
</feature>
<dbReference type="AlphaFoldDB" id="A0A081S2Y6"/>
<dbReference type="Proteomes" id="UP000028027">
    <property type="component" value="Unassembled WGS sequence"/>
</dbReference>
<name>A0A081S2Y6_9ARCH</name>
<gene>
    <name evidence="1" type="ORF">AAA799E16_02075</name>
</gene>
<dbReference type="EMBL" id="JNVL01000151">
    <property type="protein sequence ID" value="KER05289.1"/>
    <property type="molecule type" value="Genomic_DNA"/>
</dbReference>
<proteinExistence type="predicted"/>
<reference evidence="1 2" key="1">
    <citation type="submission" date="2014-06" db="EMBL/GenBank/DDBJ databases">
        <authorList>
            <person name="Ngugi D.K."/>
            <person name="Blom J."/>
            <person name="Alam I."/>
            <person name="Rashid M."/>
            <person name="Ba Alawi W."/>
            <person name="Zhang G."/>
            <person name="Hikmawan T."/>
            <person name="Guan Y."/>
            <person name="Antunes A."/>
            <person name="Siam R."/>
            <person name="Eldorry H."/>
            <person name="Bajic V."/>
            <person name="Stingl U."/>
        </authorList>
    </citation>
    <scope>NUCLEOTIDE SEQUENCE [LARGE SCALE GENOMIC DNA]</scope>
    <source>
        <strain evidence="1">SCGC AAA799-E16</strain>
    </source>
</reference>
<sequence length="25" mass="2883">YLKKLQSKDIDPFDAGDKITKSMLK</sequence>
<evidence type="ECO:0000313" key="1">
    <source>
        <dbReference type="EMBL" id="KER05289.1"/>
    </source>
</evidence>
<evidence type="ECO:0000313" key="2">
    <source>
        <dbReference type="Proteomes" id="UP000028027"/>
    </source>
</evidence>
<protein>
    <submittedName>
        <fullName evidence="1">LAO-AO transport system ATPase protein</fullName>
    </submittedName>
</protein>